<evidence type="ECO:0000313" key="1">
    <source>
        <dbReference type="EMBL" id="GFH13135.1"/>
    </source>
</evidence>
<name>A0A699YV76_HAELA</name>
<reference evidence="1 2" key="1">
    <citation type="submission" date="2020-02" db="EMBL/GenBank/DDBJ databases">
        <title>Draft genome sequence of Haematococcus lacustris strain NIES-144.</title>
        <authorList>
            <person name="Morimoto D."/>
            <person name="Nakagawa S."/>
            <person name="Yoshida T."/>
            <person name="Sawayama S."/>
        </authorList>
    </citation>
    <scope>NUCLEOTIDE SEQUENCE [LARGE SCALE GENOMIC DNA]</scope>
    <source>
        <strain evidence="1 2">NIES-144</strain>
    </source>
</reference>
<protein>
    <submittedName>
        <fullName evidence="1">Uncharacterized protein</fullName>
    </submittedName>
</protein>
<proteinExistence type="predicted"/>
<sequence>MQATTGNTCNFDILAWWADPGYFEGDDDEGPGPLAAALRDKEAYQSIRALPADPGAAVLFTHRCS</sequence>
<keyword evidence="2" id="KW-1185">Reference proteome</keyword>
<dbReference type="EMBL" id="BLLF01000580">
    <property type="protein sequence ID" value="GFH13135.1"/>
    <property type="molecule type" value="Genomic_DNA"/>
</dbReference>
<dbReference type="Proteomes" id="UP000485058">
    <property type="component" value="Unassembled WGS sequence"/>
</dbReference>
<comment type="caution">
    <text evidence="1">The sequence shown here is derived from an EMBL/GenBank/DDBJ whole genome shotgun (WGS) entry which is preliminary data.</text>
</comment>
<dbReference type="AlphaFoldDB" id="A0A699YV76"/>
<gene>
    <name evidence="1" type="ORF">HaLaN_08959</name>
</gene>
<organism evidence="1 2">
    <name type="scientific">Haematococcus lacustris</name>
    <name type="common">Green alga</name>
    <name type="synonym">Haematococcus pluvialis</name>
    <dbReference type="NCBI Taxonomy" id="44745"/>
    <lineage>
        <taxon>Eukaryota</taxon>
        <taxon>Viridiplantae</taxon>
        <taxon>Chlorophyta</taxon>
        <taxon>core chlorophytes</taxon>
        <taxon>Chlorophyceae</taxon>
        <taxon>CS clade</taxon>
        <taxon>Chlamydomonadales</taxon>
        <taxon>Haematococcaceae</taxon>
        <taxon>Haematococcus</taxon>
    </lineage>
</organism>
<evidence type="ECO:0000313" key="2">
    <source>
        <dbReference type="Proteomes" id="UP000485058"/>
    </source>
</evidence>
<accession>A0A699YV76</accession>